<dbReference type="InterPro" id="IPR009003">
    <property type="entry name" value="Peptidase_S1_PA"/>
</dbReference>
<keyword evidence="2" id="KW-0378">Hydrolase</keyword>
<protein>
    <submittedName>
        <fullName evidence="4">Peptidase S1 and S6 chymotrypsin/Hap</fullName>
    </submittedName>
</protein>
<dbReference type="InterPro" id="IPR001940">
    <property type="entry name" value="Peptidase_S1C"/>
</dbReference>
<dbReference type="PANTHER" id="PTHR43343:SF3">
    <property type="entry name" value="PROTEASE DO-LIKE 8, CHLOROPLASTIC"/>
    <property type="match status" value="1"/>
</dbReference>
<dbReference type="KEGG" id="ttr:Tter_2107"/>
<dbReference type="SUPFAM" id="SSF50494">
    <property type="entry name" value="Trypsin-like serine proteases"/>
    <property type="match status" value="1"/>
</dbReference>
<dbReference type="HOGENOM" id="CLU_700076_0_0_0"/>
<dbReference type="STRING" id="525904.Tter_2107"/>
<proteinExistence type="predicted"/>
<evidence type="ECO:0000313" key="4">
    <source>
        <dbReference type="EMBL" id="ACZ43009.1"/>
    </source>
</evidence>
<evidence type="ECO:0000256" key="1">
    <source>
        <dbReference type="ARBA" id="ARBA00022670"/>
    </source>
</evidence>
<dbReference type="AlphaFoldDB" id="D1CGY8"/>
<dbReference type="PANTHER" id="PTHR43343">
    <property type="entry name" value="PEPTIDASE S12"/>
    <property type="match status" value="1"/>
</dbReference>
<dbReference type="PRINTS" id="PR00834">
    <property type="entry name" value="PROTEASES2C"/>
</dbReference>
<dbReference type="InterPro" id="IPR003646">
    <property type="entry name" value="SH3-like_bac-type"/>
</dbReference>
<dbReference type="GO" id="GO:0006508">
    <property type="term" value="P:proteolysis"/>
    <property type="evidence" value="ECO:0007669"/>
    <property type="project" value="UniProtKB-KW"/>
</dbReference>
<dbReference type="Pfam" id="PF08239">
    <property type="entry name" value="SH3_3"/>
    <property type="match status" value="2"/>
</dbReference>
<dbReference type="EMBL" id="CP001826">
    <property type="protein sequence ID" value="ACZ43009.1"/>
    <property type="molecule type" value="Genomic_DNA"/>
</dbReference>
<accession>D1CGY8</accession>
<dbReference type="RefSeq" id="WP_012876040.1">
    <property type="nucleotide sequence ID" value="NC_013526.1"/>
</dbReference>
<dbReference type="Gene3D" id="2.30.30.40">
    <property type="entry name" value="SH3 Domains"/>
    <property type="match status" value="2"/>
</dbReference>
<dbReference type="Gene3D" id="2.40.10.120">
    <property type="match status" value="1"/>
</dbReference>
<gene>
    <name evidence="4" type="ordered locus">Tter_2107</name>
</gene>
<evidence type="ECO:0000313" key="5">
    <source>
        <dbReference type="Proteomes" id="UP000000323"/>
    </source>
</evidence>
<dbReference type="Pfam" id="PF13365">
    <property type="entry name" value="Trypsin_2"/>
    <property type="match status" value="1"/>
</dbReference>
<keyword evidence="1" id="KW-0645">Protease</keyword>
<feature type="domain" description="SH3b" evidence="3">
    <location>
        <begin position="312"/>
        <end position="379"/>
    </location>
</feature>
<reference evidence="5" key="1">
    <citation type="journal article" date="2010" name="Stand. Genomic Sci.">
        <title>Complete genome sequence of 'Thermobaculum terrenum' type strain (YNP1).</title>
        <authorList>
            <person name="Kiss H."/>
            <person name="Cleland D."/>
            <person name="Lapidus A."/>
            <person name="Lucas S."/>
            <person name="Glavina Del Rio T."/>
            <person name="Nolan M."/>
            <person name="Tice H."/>
            <person name="Han C."/>
            <person name="Goodwin L."/>
            <person name="Pitluck S."/>
            <person name="Liolios K."/>
            <person name="Ivanova N."/>
            <person name="Mavromatis K."/>
            <person name="Ovchinnikova G."/>
            <person name="Pati A."/>
            <person name="Chen A."/>
            <person name="Palaniappan K."/>
            <person name="Land M."/>
            <person name="Hauser L."/>
            <person name="Chang Y."/>
            <person name="Jeffries C."/>
            <person name="Lu M."/>
            <person name="Brettin T."/>
            <person name="Detter J."/>
            <person name="Goker M."/>
            <person name="Tindall B."/>
            <person name="Beck B."/>
            <person name="McDermott T."/>
            <person name="Woyke T."/>
            <person name="Bristow J."/>
            <person name="Eisen J."/>
            <person name="Markowitz V."/>
            <person name="Hugenholtz P."/>
            <person name="Kyrpides N."/>
            <person name="Klenk H."/>
            <person name="Cheng J."/>
        </authorList>
    </citation>
    <scope>NUCLEOTIDE SEQUENCE [LARGE SCALE GENOMIC DNA]</scope>
    <source>
        <strain evidence="5">ATCC BAA-798 / YNP1</strain>
    </source>
</reference>
<dbReference type="eggNOG" id="COG3103">
    <property type="taxonomic scope" value="Bacteria"/>
</dbReference>
<dbReference type="Proteomes" id="UP000000323">
    <property type="component" value="Chromosome 2"/>
</dbReference>
<keyword evidence="5" id="KW-1185">Reference proteome</keyword>
<dbReference type="SMART" id="SM00287">
    <property type="entry name" value="SH3b"/>
    <property type="match status" value="2"/>
</dbReference>
<name>D1CGY8_THET1</name>
<sequence length="394" mass="42327">MELATVKLLVEGQGDYAGTTFGGSGSIIHPRGYILTNAHVVYDLDLRQFYNWSGLAEVYVTEDPHLPARPAYLAKVVQLDREHDLAVLRVVSDIRGRDLPAGFRLETALPLGDSDTVQLGDEVRVFGFPSVGGDSVTYTRGVVSGFLPLYGQTLIKTDAEFTHGSSGGAAVDNQGRLIGVPTAGVVDNAGKVGYLVPINNAKTIIAQVLAGREIAITTRPTRRTVTLYVDAAAQGYTGANVRARPSIDSLKVGYLDNGEAVAAYPDTVTNSKGEIWYKVFYQGRTAYILGSLLSEIPPTITDPEDTVVILQVDGGYLGYTGANVRERPTTSSAKIGYLPNGALVEAYPRPVTGEDGQAWYRVKYDGQVAYILGSLLREPASAALDQRAFGQYRS</sequence>
<feature type="domain" description="SH3b" evidence="3">
    <location>
        <begin position="231"/>
        <end position="296"/>
    </location>
</feature>
<dbReference type="InterPro" id="IPR051201">
    <property type="entry name" value="Chloro_Bact_Ser_Proteases"/>
</dbReference>
<dbReference type="OrthoDB" id="189537at2"/>
<dbReference type="GO" id="GO:0004252">
    <property type="term" value="F:serine-type endopeptidase activity"/>
    <property type="evidence" value="ECO:0007669"/>
    <property type="project" value="InterPro"/>
</dbReference>
<evidence type="ECO:0000256" key="2">
    <source>
        <dbReference type="ARBA" id="ARBA00022801"/>
    </source>
</evidence>
<organism evidence="4 5">
    <name type="scientific">Thermobaculum terrenum (strain ATCC BAA-798 / CCMEE 7001 / YNP1)</name>
    <dbReference type="NCBI Taxonomy" id="525904"/>
    <lineage>
        <taxon>Bacteria</taxon>
        <taxon>Bacillati</taxon>
        <taxon>Chloroflexota</taxon>
        <taxon>Chloroflexia</taxon>
        <taxon>Candidatus Thermobaculales</taxon>
        <taxon>Candidatus Thermobaculaceae</taxon>
        <taxon>Thermobaculum</taxon>
    </lineage>
</organism>
<dbReference type="eggNOG" id="COG0265">
    <property type="taxonomic scope" value="Bacteria"/>
</dbReference>
<evidence type="ECO:0000259" key="3">
    <source>
        <dbReference type="SMART" id="SM00287"/>
    </source>
</evidence>